<keyword evidence="6" id="KW-1185">Reference proteome</keyword>
<gene>
    <name evidence="5" type="ORF">CERSUDRAFT_75131</name>
</gene>
<dbReference type="InterPro" id="IPR040351">
    <property type="entry name" value="RAB3IL/RAB3IP/Sec2"/>
</dbReference>
<name>M2R9W8_CERS8</name>
<reference evidence="5 6" key="1">
    <citation type="journal article" date="2012" name="Proc. Natl. Acad. Sci. U.S.A.">
        <title>Comparative genomics of Ceriporiopsis subvermispora and Phanerochaete chrysosporium provide insight into selective ligninolysis.</title>
        <authorList>
            <person name="Fernandez-Fueyo E."/>
            <person name="Ruiz-Duenas F.J."/>
            <person name="Ferreira P."/>
            <person name="Floudas D."/>
            <person name="Hibbett D.S."/>
            <person name="Canessa P."/>
            <person name="Larrondo L.F."/>
            <person name="James T.Y."/>
            <person name="Seelenfreund D."/>
            <person name="Lobos S."/>
            <person name="Polanco R."/>
            <person name="Tello M."/>
            <person name="Honda Y."/>
            <person name="Watanabe T."/>
            <person name="Watanabe T."/>
            <person name="Ryu J.S."/>
            <person name="Kubicek C.P."/>
            <person name="Schmoll M."/>
            <person name="Gaskell J."/>
            <person name="Hammel K.E."/>
            <person name="St John F.J."/>
            <person name="Vanden Wymelenberg A."/>
            <person name="Sabat G."/>
            <person name="Splinter BonDurant S."/>
            <person name="Syed K."/>
            <person name="Yadav J.S."/>
            <person name="Doddapaneni H."/>
            <person name="Subramanian V."/>
            <person name="Lavin J.L."/>
            <person name="Oguiza J.A."/>
            <person name="Perez G."/>
            <person name="Pisabarro A.G."/>
            <person name="Ramirez L."/>
            <person name="Santoyo F."/>
            <person name="Master E."/>
            <person name="Coutinho P.M."/>
            <person name="Henrissat B."/>
            <person name="Lombard V."/>
            <person name="Magnuson J.K."/>
            <person name="Kuees U."/>
            <person name="Hori C."/>
            <person name="Igarashi K."/>
            <person name="Samejima M."/>
            <person name="Held B.W."/>
            <person name="Barry K.W."/>
            <person name="LaButti K.M."/>
            <person name="Lapidus A."/>
            <person name="Lindquist E.A."/>
            <person name="Lucas S.M."/>
            <person name="Riley R."/>
            <person name="Salamov A.A."/>
            <person name="Hoffmeister D."/>
            <person name="Schwenk D."/>
            <person name="Hadar Y."/>
            <person name="Yarden O."/>
            <person name="de Vries R.P."/>
            <person name="Wiebenga A."/>
            <person name="Stenlid J."/>
            <person name="Eastwood D."/>
            <person name="Grigoriev I.V."/>
            <person name="Berka R.M."/>
            <person name="Blanchette R.A."/>
            <person name="Kersten P."/>
            <person name="Martinez A.T."/>
            <person name="Vicuna R."/>
            <person name="Cullen D."/>
        </authorList>
    </citation>
    <scope>NUCLEOTIDE SEQUENCE [LARGE SCALE GENOMIC DNA]</scope>
    <source>
        <strain evidence="5 6">B</strain>
    </source>
</reference>
<dbReference type="OrthoDB" id="1748564at2759"/>
<evidence type="ECO:0000256" key="3">
    <source>
        <dbReference type="SAM" id="MobiDB-lite"/>
    </source>
</evidence>
<evidence type="ECO:0000313" key="5">
    <source>
        <dbReference type="EMBL" id="EMD35566.1"/>
    </source>
</evidence>
<evidence type="ECO:0000313" key="6">
    <source>
        <dbReference type="Proteomes" id="UP000016930"/>
    </source>
</evidence>
<dbReference type="HOGENOM" id="CLU_011813_0_0_1"/>
<dbReference type="PANTHER" id="PTHR14430">
    <property type="entry name" value="RABIN3-RELATED"/>
    <property type="match status" value="1"/>
</dbReference>
<dbReference type="SUPFAM" id="SSF144284">
    <property type="entry name" value="Sec2 N-terminal region"/>
    <property type="match status" value="1"/>
</dbReference>
<dbReference type="PANTHER" id="PTHR14430:SF0">
    <property type="entry name" value="SEC2P DOMAIN-CONTAINING PROTEIN"/>
    <property type="match status" value="1"/>
</dbReference>
<feature type="compositionally biased region" description="Basic and acidic residues" evidence="3">
    <location>
        <begin position="850"/>
        <end position="862"/>
    </location>
</feature>
<dbReference type="Proteomes" id="UP000016930">
    <property type="component" value="Unassembled WGS sequence"/>
</dbReference>
<evidence type="ECO:0000256" key="1">
    <source>
        <dbReference type="ARBA" id="ARBA00023054"/>
    </source>
</evidence>
<dbReference type="Gene3D" id="6.10.140.910">
    <property type="match status" value="1"/>
</dbReference>
<feature type="compositionally biased region" description="Acidic residues" evidence="3">
    <location>
        <begin position="863"/>
        <end position="876"/>
    </location>
</feature>
<dbReference type="STRING" id="914234.M2R9W8"/>
<feature type="domain" description="GDP/GTP exchange factor Sec2 N-terminal" evidence="4">
    <location>
        <begin position="87"/>
        <end position="218"/>
    </location>
</feature>
<feature type="compositionally biased region" description="Pro residues" evidence="3">
    <location>
        <begin position="603"/>
        <end position="620"/>
    </location>
</feature>
<evidence type="ECO:0000259" key="4">
    <source>
        <dbReference type="Pfam" id="PF06428"/>
    </source>
</evidence>
<dbReference type="Pfam" id="PF06428">
    <property type="entry name" value="Sec2p"/>
    <property type="match status" value="1"/>
</dbReference>
<feature type="compositionally biased region" description="Pro residues" evidence="3">
    <location>
        <begin position="567"/>
        <end position="576"/>
    </location>
</feature>
<dbReference type="GO" id="GO:0006887">
    <property type="term" value="P:exocytosis"/>
    <property type="evidence" value="ECO:0007669"/>
    <property type="project" value="TreeGrafter"/>
</dbReference>
<dbReference type="GO" id="GO:0051286">
    <property type="term" value="C:cell tip"/>
    <property type="evidence" value="ECO:0007669"/>
    <property type="project" value="TreeGrafter"/>
</dbReference>
<proteinExistence type="predicted"/>
<feature type="compositionally biased region" description="Basic and acidic residues" evidence="3">
    <location>
        <begin position="557"/>
        <end position="566"/>
    </location>
</feature>
<dbReference type="AlphaFoldDB" id="M2R9W8"/>
<protein>
    <recommendedName>
        <fullName evidence="4">GDP/GTP exchange factor Sec2 N-terminal domain-containing protein</fullName>
    </recommendedName>
</protein>
<dbReference type="InterPro" id="IPR009449">
    <property type="entry name" value="Sec2_N"/>
</dbReference>
<organism evidence="5 6">
    <name type="scientific">Ceriporiopsis subvermispora (strain B)</name>
    <name type="common">White-rot fungus</name>
    <name type="synonym">Gelatoporia subvermispora</name>
    <dbReference type="NCBI Taxonomy" id="914234"/>
    <lineage>
        <taxon>Eukaryota</taxon>
        <taxon>Fungi</taxon>
        <taxon>Dikarya</taxon>
        <taxon>Basidiomycota</taxon>
        <taxon>Agaricomycotina</taxon>
        <taxon>Agaricomycetes</taxon>
        <taxon>Polyporales</taxon>
        <taxon>Gelatoporiaceae</taxon>
        <taxon>Gelatoporia</taxon>
    </lineage>
</organism>
<feature type="compositionally biased region" description="Polar residues" evidence="3">
    <location>
        <begin position="806"/>
        <end position="818"/>
    </location>
</feature>
<dbReference type="GO" id="GO:0005085">
    <property type="term" value="F:guanyl-nucleotide exchange factor activity"/>
    <property type="evidence" value="ECO:0007669"/>
    <property type="project" value="InterPro"/>
</dbReference>
<dbReference type="EMBL" id="KB445800">
    <property type="protein sequence ID" value="EMD35566.1"/>
    <property type="molecule type" value="Genomic_DNA"/>
</dbReference>
<feature type="coiled-coil region" evidence="2">
    <location>
        <begin position="150"/>
        <end position="234"/>
    </location>
</feature>
<accession>M2R9W8</accession>
<feature type="compositionally biased region" description="Low complexity" evidence="3">
    <location>
        <begin position="736"/>
        <end position="754"/>
    </location>
</feature>
<dbReference type="GO" id="GO:0070319">
    <property type="term" value="C:Golgi to plasma membrane transport vesicle"/>
    <property type="evidence" value="ECO:0007669"/>
    <property type="project" value="TreeGrafter"/>
</dbReference>
<evidence type="ECO:0000256" key="2">
    <source>
        <dbReference type="SAM" id="Coils"/>
    </source>
</evidence>
<sequence length="975" mass="105530">MTQAQHRPKDSVDSEMHELNLEADLLEQKTSVVPAGANGEDARLRRHHSDPDAQAMVIESLRAQVQDLFSQVSQLNGKLVKSYDRVSDLEDELHVTSQNLRTSTLKVSQLELERSQHLSALSTGLLVEKDHVTTELTRLMEKATEEAARRGQAESARAEIEQELDDLSAGLFNQANIMVAEARIAQARSEQKAQETEEALRSAEEIVGALQAQMQALQAEKERADRCVEEMQSTMGKGKWIDRRVEGRALAKTYRLLSSHAPYQEFIAFVMHLRTIRPTTQQPPAMSTLIQLPFLARLVAEDSDSTVRLDLAPSLNWLTRRSVISAIHGGQLTIEPMSTSTLLEEIAPSAIPDVVHYANIYCALCGATILSPMGHDTSVQNSANGPRPGIYHNSWSSSLLKNPLVQSITTNTKSQTSVPSSPAPIDPPTQVYIFRLDATTSSGLPVALPLTSPQPTTQNRQTIYPLCTSKWCLTRLRTTCSLWAFVRTSVVEKVWEESSYLPPASPTKRDTPNGTGADTDKPAIPPRRSRMGIGALWGSMQRSLSASRQELEAQISKPKETVKDGKPVPPPLPSPSPLRERSKTLLPPPPPRHPSLVGQAPHKLPPSAPNSPPAAPPPLPKRNRDRALPPPLPERAQNSEVPEPPTKEPTVDVTAPPPLSRDESRDSFATPTDEIASFVSLRPDSPHTIPLPDSKPASPEPGHPRTSSEESSNSPAGDTPHPAAAPPPLPRRAAARSRPLSSVVSPDSAAASPSQEVPPPAAANALQVQEDISAGENNVAAEGSSSDAEAQPAETAESQTEHVDVAQSTASEPVQESTAEPPVGSSDEPPVDATPVVHPAPLEESEGEREEAATPDAEHPQETSEEPSEPAGEETQPEGLEATSEDTRTSSPVVSSLDGVRTPSDDEYEHAEVLSDSSNVHVVVSASEDEHEGSGNESEDDDGTYVGDATWEERTWKELVRLREEMFWARIGGVR</sequence>
<feature type="compositionally biased region" description="Acidic residues" evidence="3">
    <location>
        <begin position="927"/>
        <end position="943"/>
    </location>
</feature>
<dbReference type="CDD" id="cd21044">
    <property type="entry name" value="Rab11BD_RAB3IP_like"/>
    <property type="match status" value="1"/>
</dbReference>
<keyword evidence="1 2" id="KW-0175">Coiled coil</keyword>
<feature type="region of interest" description="Disordered" evidence="3">
    <location>
        <begin position="497"/>
        <end position="947"/>
    </location>
</feature>